<keyword evidence="2" id="KW-0805">Transcription regulation</keyword>
<dbReference type="STRING" id="1088818.A0A2H9ZWA3"/>
<dbReference type="SUPFAM" id="SSF57667">
    <property type="entry name" value="beta-beta-alpha zinc fingers"/>
    <property type="match status" value="1"/>
</dbReference>
<dbReference type="Gene3D" id="3.30.730.10">
    <property type="entry name" value="AP2/ERF domain"/>
    <property type="match status" value="1"/>
</dbReference>
<evidence type="ECO:0000313" key="12">
    <source>
        <dbReference type="EMBL" id="PKA47553.1"/>
    </source>
</evidence>
<dbReference type="FunFam" id="3.30.730.10:FF:000001">
    <property type="entry name" value="Ethylene-responsive transcription factor 2"/>
    <property type="match status" value="1"/>
</dbReference>
<dbReference type="GO" id="GO:0005634">
    <property type="term" value="C:nucleus"/>
    <property type="evidence" value="ECO:0007669"/>
    <property type="project" value="UniProtKB-SubCell"/>
</dbReference>
<dbReference type="InterPro" id="IPR036955">
    <property type="entry name" value="AP2/ERF_dom_sf"/>
</dbReference>
<evidence type="ECO:0000256" key="9">
    <source>
        <dbReference type="SAM" id="MobiDB-lite"/>
    </source>
</evidence>
<dbReference type="EMBL" id="KZ453122">
    <property type="protein sequence ID" value="PKA47553.1"/>
    <property type="molecule type" value="Genomic_DNA"/>
</dbReference>
<dbReference type="OrthoDB" id="676764at2759"/>
<dbReference type="AlphaFoldDB" id="A0A2H9ZWA3"/>
<comment type="similarity">
    <text evidence="7">Belongs to the AP2/ERF transcription factor family. ERF subfamily.</text>
</comment>
<dbReference type="Proteomes" id="UP000236161">
    <property type="component" value="Unassembled WGS sequence"/>
</dbReference>
<dbReference type="GO" id="GO:0008270">
    <property type="term" value="F:zinc ion binding"/>
    <property type="evidence" value="ECO:0007669"/>
    <property type="project" value="UniProtKB-KW"/>
</dbReference>
<dbReference type="GO" id="GO:0003700">
    <property type="term" value="F:DNA-binding transcription factor activity"/>
    <property type="evidence" value="ECO:0007669"/>
    <property type="project" value="InterPro"/>
</dbReference>
<evidence type="ECO:0000256" key="8">
    <source>
        <dbReference type="PROSITE-ProRule" id="PRU00042"/>
    </source>
</evidence>
<dbReference type="InterPro" id="IPR045277">
    <property type="entry name" value="DRE1A-I"/>
</dbReference>
<feature type="region of interest" description="Disordered" evidence="9">
    <location>
        <begin position="219"/>
        <end position="252"/>
    </location>
</feature>
<evidence type="ECO:0000256" key="4">
    <source>
        <dbReference type="ARBA" id="ARBA00023159"/>
    </source>
</evidence>
<organism evidence="12 13">
    <name type="scientific">Apostasia shenzhenica</name>
    <dbReference type="NCBI Taxonomy" id="1088818"/>
    <lineage>
        <taxon>Eukaryota</taxon>
        <taxon>Viridiplantae</taxon>
        <taxon>Streptophyta</taxon>
        <taxon>Embryophyta</taxon>
        <taxon>Tracheophyta</taxon>
        <taxon>Spermatophyta</taxon>
        <taxon>Magnoliopsida</taxon>
        <taxon>Liliopsida</taxon>
        <taxon>Asparagales</taxon>
        <taxon>Orchidaceae</taxon>
        <taxon>Apostasioideae</taxon>
        <taxon>Apostasia</taxon>
    </lineage>
</organism>
<feature type="domain" description="AP2/ERF" evidence="11">
    <location>
        <begin position="259"/>
        <end position="316"/>
    </location>
</feature>
<dbReference type="SMART" id="SM00380">
    <property type="entry name" value="AP2"/>
    <property type="match status" value="1"/>
</dbReference>
<evidence type="ECO:0000313" key="13">
    <source>
        <dbReference type="Proteomes" id="UP000236161"/>
    </source>
</evidence>
<dbReference type="GO" id="GO:0003677">
    <property type="term" value="F:DNA binding"/>
    <property type="evidence" value="ECO:0007669"/>
    <property type="project" value="UniProtKB-KW"/>
</dbReference>
<gene>
    <name evidence="12" type="primary">DREB1F</name>
    <name evidence="12" type="ORF">AXF42_Ash014749</name>
</gene>
<keyword evidence="13" id="KW-1185">Reference proteome</keyword>
<feature type="domain" description="C2H2-type" evidence="10">
    <location>
        <begin position="151"/>
        <end position="178"/>
    </location>
</feature>
<dbReference type="Gene3D" id="3.30.160.60">
    <property type="entry name" value="Classic Zinc Finger"/>
    <property type="match status" value="1"/>
</dbReference>
<dbReference type="PANTHER" id="PTHR31839:SF42">
    <property type="entry name" value="DEHYDRATION-RESPONSIVE ELEMENT-BINDING PROTEIN 1F"/>
    <property type="match status" value="1"/>
</dbReference>
<name>A0A2H9ZWA3_9ASPA</name>
<dbReference type="PROSITE" id="PS50157">
    <property type="entry name" value="ZINC_FINGER_C2H2_2"/>
    <property type="match status" value="2"/>
</dbReference>
<dbReference type="SUPFAM" id="SSF54171">
    <property type="entry name" value="DNA-binding domain"/>
    <property type="match status" value="1"/>
</dbReference>
<sequence>MEIARGSSCDRERRAPVLFLKLSNGVVVSSRCAYRESINGISNSDGYVDVNGGSRRHHCCSLCAKSFASAMALNGHMRIHKDHRRPMYDDVDHHDQLPRFGSPEAAEALLLLSNSSPEGAGEKKKVGMCSLLAAVDHLELKEKKKKKKKKYVCDICGQRFETGRALGGHKSGHFREAKLRRMSTDADEPLKWGRRRRRSGSTCARSATRVLQLAGLSSSASSSGDLQYLSPSSFRRPPVVPSPKRKAGRRKFRETRHPVYRGVRERNGGKWVCEVREPRKKNGIWLGTFRTPEMAARAHDVAAIALRGESAALNFPDSAWSLPQASYSSPDEIRRAAVRAAEMYQQISATVESEEVTSRPLAHAEAGSAVFEDEEEVFNMPGLVIEMAAGMLMSPPAMAAGIDWEGQECIADMRLWIE</sequence>
<dbReference type="InterPro" id="IPR013087">
    <property type="entry name" value="Znf_C2H2_type"/>
</dbReference>
<evidence type="ECO:0000256" key="5">
    <source>
        <dbReference type="ARBA" id="ARBA00023163"/>
    </source>
</evidence>
<proteinExistence type="inferred from homology"/>
<accession>A0A2H9ZWA3</accession>
<keyword evidence="8" id="KW-0862">Zinc</keyword>
<evidence type="ECO:0000256" key="3">
    <source>
        <dbReference type="ARBA" id="ARBA00023125"/>
    </source>
</evidence>
<dbReference type="CDD" id="cd00018">
    <property type="entry name" value="AP2"/>
    <property type="match status" value="1"/>
</dbReference>
<evidence type="ECO:0000256" key="6">
    <source>
        <dbReference type="ARBA" id="ARBA00023242"/>
    </source>
</evidence>
<evidence type="ECO:0000259" key="10">
    <source>
        <dbReference type="PROSITE" id="PS50157"/>
    </source>
</evidence>
<dbReference type="Pfam" id="PF13912">
    <property type="entry name" value="zf-C2H2_6"/>
    <property type="match status" value="2"/>
</dbReference>
<keyword evidence="3" id="KW-0238">DNA-binding</keyword>
<dbReference type="PANTHER" id="PTHR31839">
    <property type="entry name" value="DEHYDRATION-RESPONSIVE ELEMENT-BINDING PROTEIN 1D"/>
    <property type="match status" value="1"/>
</dbReference>
<dbReference type="InterPro" id="IPR001471">
    <property type="entry name" value="AP2/ERF_dom"/>
</dbReference>
<feature type="compositionally biased region" description="Low complexity" evidence="9">
    <location>
        <begin position="219"/>
        <end position="237"/>
    </location>
</feature>
<reference evidence="12 13" key="1">
    <citation type="journal article" date="2017" name="Nature">
        <title>The Apostasia genome and the evolution of orchids.</title>
        <authorList>
            <person name="Zhang G.Q."/>
            <person name="Liu K.W."/>
            <person name="Li Z."/>
            <person name="Lohaus R."/>
            <person name="Hsiao Y.Y."/>
            <person name="Niu S.C."/>
            <person name="Wang J.Y."/>
            <person name="Lin Y.C."/>
            <person name="Xu Q."/>
            <person name="Chen L.J."/>
            <person name="Yoshida K."/>
            <person name="Fujiwara S."/>
            <person name="Wang Z.W."/>
            <person name="Zhang Y.Q."/>
            <person name="Mitsuda N."/>
            <person name="Wang M."/>
            <person name="Liu G.H."/>
            <person name="Pecoraro L."/>
            <person name="Huang H.X."/>
            <person name="Xiao X.J."/>
            <person name="Lin M."/>
            <person name="Wu X.Y."/>
            <person name="Wu W.L."/>
            <person name="Chen Y.Y."/>
            <person name="Chang S.B."/>
            <person name="Sakamoto S."/>
            <person name="Ohme-Takagi M."/>
            <person name="Yagi M."/>
            <person name="Zeng S.J."/>
            <person name="Shen C.Y."/>
            <person name="Yeh C.M."/>
            <person name="Luo Y.B."/>
            <person name="Tsai W.C."/>
            <person name="Van de Peer Y."/>
            <person name="Liu Z.J."/>
        </authorList>
    </citation>
    <scope>NUCLEOTIDE SEQUENCE [LARGE SCALE GENOMIC DNA]</scope>
    <source>
        <strain evidence="13">cv. Shenzhen</strain>
        <tissue evidence="12">Stem</tissue>
    </source>
</reference>
<dbReference type="InterPro" id="IPR016177">
    <property type="entry name" value="DNA-bd_dom_sf"/>
</dbReference>
<evidence type="ECO:0000259" key="11">
    <source>
        <dbReference type="PROSITE" id="PS51032"/>
    </source>
</evidence>
<keyword evidence="8" id="KW-0479">Metal-binding</keyword>
<keyword evidence="6" id="KW-0539">Nucleus</keyword>
<protein>
    <submittedName>
        <fullName evidence="12">Dehydration-responsive element-binding protein 1F</fullName>
    </submittedName>
</protein>
<dbReference type="PROSITE" id="PS00028">
    <property type="entry name" value="ZINC_FINGER_C2H2_1"/>
    <property type="match status" value="2"/>
</dbReference>
<feature type="domain" description="C2H2-type" evidence="10">
    <location>
        <begin position="58"/>
        <end position="85"/>
    </location>
</feature>
<dbReference type="Pfam" id="PF00847">
    <property type="entry name" value="AP2"/>
    <property type="match status" value="1"/>
</dbReference>
<dbReference type="InterPro" id="IPR036236">
    <property type="entry name" value="Znf_C2H2_sf"/>
</dbReference>
<evidence type="ECO:0000256" key="7">
    <source>
        <dbReference type="ARBA" id="ARBA00024343"/>
    </source>
</evidence>
<evidence type="ECO:0000256" key="2">
    <source>
        <dbReference type="ARBA" id="ARBA00023015"/>
    </source>
</evidence>
<feature type="compositionally biased region" description="Basic residues" evidence="9">
    <location>
        <begin position="243"/>
        <end position="252"/>
    </location>
</feature>
<keyword evidence="4" id="KW-0010">Activator</keyword>
<keyword evidence="8" id="KW-0863">Zinc-finger</keyword>
<comment type="subcellular location">
    <subcellularLocation>
        <location evidence="1">Nucleus</location>
    </subcellularLocation>
</comment>
<evidence type="ECO:0000256" key="1">
    <source>
        <dbReference type="ARBA" id="ARBA00004123"/>
    </source>
</evidence>
<dbReference type="SMART" id="SM00355">
    <property type="entry name" value="ZnF_C2H2"/>
    <property type="match status" value="2"/>
</dbReference>
<dbReference type="PRINTS" id="PR00367">
    <property type="entry name" value="ETHRSPELEMNT"/>
</dbReference>
<keyword evidence="5" id="KW-0804">Transcription</keyword>
<dbReference type="PROSITE" id="PS51032">
    <property type="entry name" value="AP2_ERF"/>
    <property type="match status" value="1"/>
</dbReference>